<evidence type="ECO:0000313" key="4">
    <source>
        <dbReference type="Proteomes" id="UP001152320"/>
    </source>
</evidence>
<dbReference type="Pfam" id="PF05729">
    <property type="entry name" value="NACHT"/>
    <property type="match status" value="1"/>
</dbReference>
<organism evidence="3 4">
    <name type="scientific">Holothuria leucospilota</name>
    <name type="common">Black long sea cucumber</name>
    <name type="synonym">Mertensiothuria leucospilota</name>
    <dbReference type="NCBI Taxonomy" id="206669"/>
    <lineage>
        <taxon>Eukaryota</taxon>
        <taxon>Metazoa</taxon>
        <taxon>Echinodermata</taxon>
        <taxon>Eleutherozoa</taxon>
        <taxon>Echinozoa</taxon>
        <taxon>Holothuroidea</taxon>
        <taxon>Aspidochirotacea</taxon>
        <taxon>Aspidochirotida</taxon>
        <taxon>Holothuriidae</taxon>
        <taxon>Holothuria</taxon>
    </lineage>
</organism>
<accession>A0A9Q0YG11</accession>
<dbReference type="Proteomes" id="UP001152320">
    <property type="component" value="Chromosome 22"/>
</dbReference>
<sequence>MDYLIQGLQEFNNQICFILPVPGCDAVSVTAVYTDIQCLVTAQTGEAEEVSSDIFLKKDFITKERFVVFQGKLGYGKTVLVLRMLHEVLSNRNCENDSIIIYVSVQNYNYSTTLFDIVKGQLPKENIISEEDFEETLQVSKFLVILDGFYGDFANALGDHELAMGSVEPSTTSSSMESANCKTACTIAKLLDPAFIDKYKNIKLWVTTREPLPCKIPVHLPFKKVEIKGFSDKSRELFISKVYATRRSFAVDKDRETEGMSLTFVDNKQQSVTRTPSSTGAETAQSASGEGTLKASIIQDQHQHSENCRTIGVLVNRAKENFNLMSEFLKTPLYLDIFVRHTLAKVVKDGDSSQRDMLFNKLPEWMRVVVSILEWRYVQRSSKEDKVIKGKISKLRPELGKIAVNMKFSGQIIGTLNEWRNWLDLDMIKTALSIGYLRVRNRHQDKGLCTVIEFQDSYFTDYFAGFYFPSDNEIMKQLENIIMEDTEEETNQLIIFICGYQQSLKKAVLKRVLKYDKIYILVDIMTLGINPEESNFKEILKSKHFTMKISSHDLEKRENELQKFGHFCKKNNVSCYFILWQLLRC</sequence>
<dbReference type="AlphaFoldDB" id="A0A9Q0YG11"/>
<dbReference type="EMBL" id="JAIZAY010000022">
    <property type="protein sequence ID" value="KAJ8020715.1"/>
    <property type="molecule type" value="Genomic_DNA"/>
</dbReference>
<dbReference type="InterPro" id="IPR007111">
    <property type="entry name" value="NACHT_NTPase"/>
</dbReference>
<proteinExistence type="predicted"/>
<name>A0A9Q0YG11_HOLLE</name>
<keyword evidence="4" id="KW-1185">Reference proteome</keyword>
<evidence type="ECO:0000256" key="1">
    <source>
        <dbReference type="SAM" id="MobiDB-lite"/>
    </source>
</evidence>
<dbReference type="PANTHER" id="PTHR46312:SF2">
    <property type="entry name" value="NUCLEOTIDE-BINDING OLIGOMERIZATION DOMAIN-CONTAINING PROTEIN 2-LIKE"/>
    <property type="match status" value="1"/>
</dbReference>
<feature type="region of interest" description="Disordered" evidence="1">
    <location>
        <begin position="269"/>
        <end position="290"/>
    </location>
</feature>
<reference evidence="3" key="1">
    <citation type="submission" date="2021-10" db="EMBL/GenBank/DDBJ databases">
        <title>Tropical sea cucumber genome reveals ecological adaptation and Cuvierian tubules defense mechanism.</title>
        <authorList>
            <person name="Chen T."/>
        </authorList>
    </citation>
    <scope>NUCLEOTIDE SEQUENCE</scope>
    <source>
        <strain evidence="3">Nanhai2018</strain>
        <tissue evidence="3">Muscle</tissue>
    </source>
</reference>
<feature type="domain" description="NACHT" evidence="2">
    <location>
        <begin position="65"/>
        <end position="242"/>
    </location>
</feature>
<feature type="compositionally biased region" description="Polar residues" evidence="1">
    <location>
        <begin position="269"/>
        <end position="289"/>
    </location>
</feature>
<dbReference type="OrthoDB" id="120976at2759"/>
<gene>
    <name evidence="3" type="ORF">HOLleu_40378</name>
</gene>
<evidence type="ECO:0000259" key="2">
    <source>
        <dbReference type="Pfam" id="PF05729"/>
    </source>
</evidence>
<dbReference type="PANTHER" id="PTHR46312">
    <property type="entry name" value="NACHT DOMAIN-CONTAINING PROTEIN"/>
    <property type="match status" value="1"/>
</dbReference>
<protein>
    <recommendedName>
        <fullName evidence="2">NACHT domain-containing protein</fullName>
    </recommendedName>
</protein>
<dbReference type="Gene3D" id="3.40.50.300">
    <property type="entry name" value="P-loop containing nucleotide triphosphate hydrolases"/>
    <property type="match status" value="1"/>
</dbReference>
<dbReference type="InterPro" id="IPR027417">
    <property type="entry name" value="P-loop_NTPase"/>
</dbReference>
<comment type="caution">
    <text evidence="3">The sequence shown here is derived from an EMBL/GenBank/DDBJ whole genome shotgun (WGS) entry which is preliminary data.</text>
</comment>
<evidence type="ECO:0000313" key="3">
    <source>
        <dbReference type="EMBL" id="KAJ8020715.1"/>
    </source>
</evidence>